<accession>A0ABQ3HJU9</accession>
<protein>
    <recommendedName>
        <fullName evidence="3">WXG100 family type VII secretion target</fullName>
    </recommendedName>
</protein>
<dbReference type="RefSeq" id="WP_191279884.1">
    <property type="nucleotide sequence ID" value="NZ_BNAD01000007.1"/>
</dbReference>
<organism evidence="1 2">
    <name type="scientific">Nocardioides flavus</name>
    <name type="common">ex Wang et al. 2016</name>
    <dbReference type="NCBI Taxonomy" id="2058780"/>
    <lineage>
        <taxon>Bacteria</taxon>
        <taxon>Bacillati</taxon>
        <taxon>Actinomycetota</taxon>
        <taxon>Actinomycetes</taxon>
        <taxon>Propionibacteriales</taxon>
        <taxon>Nocardioidaceae</taxon>
        <taxon>Nocardioides</taxon>
    </lineage>
</organism>
<evidence type="ECO:0000313" key="1">
    <source>
        <dbReference type="EMBL" id="GHE17948.1"/>
    </source>
</evidence>
<evidence type="ECO:0000313" key="2">
    <source>
        <dbReference type="Proteomes" id="UP000597341"/>
    </source>
</evidence>
<comment type="caution">
    <text evidence="1">The sequence shown here is derived from an EMBL/GenBank/DDBJ whole genome shotgun (WGS) entry which is preliminary data.</text>
</comment>
<proteinExistence type="predicted"/>
<reference evidence="2" key="1">
    <citation type="journal article" date="2019" name="Int. J. Syst. Evol. Microbiol.">
        <title>The Global Catalogue of Microorganisms (GCM) 10K type strain sequencing project: providing services to taxonomists for standard genome sequencing and annotation.</title>
        <authorList>
            <consortium name="The Broad Institute Genomics Platform"/>
            <consortium name="The Broad Institute Genome Sequencing Center for Infectious Disease"/>
            <person name="Wu L."/>
            <person name="Ma J."/>
        </authorList>
    </citation>
    <scope>NUCLEOTIDE SEQUENCE [LARGE SCALE GENOMIC DNA]</scope>
    <source>
        <strain evidence="2">CGMCC 1.12791</strain>
    </source>
</reference>
<keyword evidence="2" id="KW-1185">Reference proteome</keyword>
<evidence type="ECO:0008006" key="3">
    <source>
        <dbReference type="Google" id="ProtNLM"/>
    </source>
</evidence>
<dbReference type="EMBL" id="BNAD01000007">
    <property type="protein sequence ID" value="GHE17948.1"/>
    <property type="molecule type" value="Genomic_DNA"/>
</dbReference>
<name>A0ABQ3HJU9_9ACTN</name>
<sequence length="135" mass="14405">MPTFENPAADADEVQTTLRALAHATRAIDDPRQIYSVLGSLTSAVASLSQSLHQLAAFHDGAAQRGVWVAGDSRAGRAATYQVSWELHRAGEILHQVAESIGSAHSAEARITYMPRELPTVAAPVHRSPELGLSL</sequence>
<dbReference type="Proteomes" id="UP000597341">
    <property type="component" value="Unassembled WGS sequence"/>
</dbReference>
<gene>
    <name evidence="1" type="ORF">GCM10011376_25580</name>
</gene>